<feature type="region of interest" description="Disordered" evidence="1">
    <location>
        <begin position="497"/>
        <end position="580"/>
    </location>
</feature>
<reference evidence="4" key="1">
    <citation type="journal article" date="2017" name="BMC Genomics">
        <title>Gapless genome assembly of Colletotrichum higginsianum reveals chromosome structure and association of transposable elements with secondary metabolite gene clusters.</title>
        <authorList>
            <person name="Dallery J.-F."/>
            <person name="Lapalu N."/>
            <person name="Zampounis A."/>
            <person name="Pigne S."/>
            <person name="Luyten I."/>
            <person name="Amselem J."/>
            <person name="Wittenberg A.H.J."/>
            <person name="Zhou S."/>
            <person name="de Queiroz M.V."/>
            <person name="Robin G.P."/>
            <person name="Auger A."/>
            <person name="Hainaut M."/>
            <person name="Henrissat B."/>
            <person name="Kim K.-T."/>
            <person name="Lee Y.-H."/>
            <person name="Lespinet O."/>
            <person name="Schwartz D.C."/>
            <person name="Thon M.R."/>
            <person name="O'Connell R.J."/>
        </authorList>
    </citation>
    <scope>NUCLEOTIDE SEQUENCE [LARGE SCALE GENOMIC DNA]</scope>
    <source>
        <strain evidence="4">IMI 349063</strain>
    </source>
</reference>
<evidence type="ECO:0000256" key="1">
    <source>
        <dbReference type="SAM" id="MobiDB-lite"/>
    </source>
</evidence>
<feature type="compositionally biased region" description="Low complexity" evidence="1">
    <location>
        <begin position="313"/>
        <end position="335"/>
    </location>
</feature>
<organism evidence="3 4">
    <name type="scientific">Colletotrichum higginsianum (strain IMI 349063)</name>
    <name type="common">Crucifer anthracnose fungus</name>
    <dbReference type="NCBI Taxonomy" id="759273"/>
    <lineage>
        <taxon>Eukaryota</taxon>
        <taxon>Fungi</taxon>
        <taxon>Dikarya</taxon>
        <taxon>Ascomycota</taxon>
        <taxon>Pezizomycotina</taxon>
        <taxon>Sordariomycetes</taxon>
        <taxon>Hypocreomycetidae</taxon>
        <taxon>Glomerellales</taxon>
        <taxon>Glomerellaceae</taxon>
        <taxon>Colletotrichum</taxon>
        <taxon>Colletotrichum destructivum species complex</taxon>
    </lineage>
</organism>
<dbReference type="KEGG" id="chig:CH63R_05652"/>
<dbReference type="GO" id="GO:0003743">
    <property type="term" value="F:translation initiation factor activity"/>
    <property type="evidence" value="ECO:0007669"/>
    <property type="project" value="UniProtKB-KW"/>
</dbReference>
<dbReference type="InterPro" id="IPR019622">
    <property type="entry name" value="Rrn9_dom"/>
</dbReference>
<proteinExistence type="predicted"/>
<feature type="compositionally biased region" description="Basic and acidic residues" evidence="1">
    <location>
        <begin position="430"/>
        <end position="439"/>
    </location>
</feature>
<feature type="compositionally biased region" description="Polar residues" evidence="1">
    <location>
        <begin position="88"/>
        <end position="102"/>
    </location>
</feature>
<feature type="compositionally biased region" description="Basic and acidic residues" evidence="1">
    <location>
        <begin position="199"/>
        <end position="208"/>
    </location>
</feature>
<feature type="compositionally biased region" description="Low complexity" evidence="1">
    <location>
        <begin position="215"/>
        <end position="226"/>
    </location>
</feature>
<feature type="compositionally biased region" description="Basic and acidic residues" evidence="1">
    <location>
        <begin position="407"/>
        <end position="419"/>
    </location>
</feature>
<dbReference type="EMBL" id="LTAN01000004">
    <property type="protein sequence ID" value="OBR09960.1"/>
    <property type="molecule type" value="Genomic_DNA"/>
</dbReference>
<feature type="region of interest" description="Disordered" evidence="1">
    <location>
        <begin position="307"/>
        <end position="439"/>
    </location>
</feature>
<feature type="compositionally biased region" description="Acidic residues" evidence="1">
    <location>
        <begin position="227"/>
        <end position="240"/>
    </location>
</feature>
<feature type="region of interest" description="Disordered" evidence="1">
    <location>
        <begin position="76"/>
        <end position="102"/>
    </location>
</feature>
<protein>
    <submittedName>
        <fullName evidence="3">RNA polymerase I specific transcription initiation factor</fullName>
    </submittedName>
</protein>
<dbReference type="RefSeq" id="XP_018158477.1">
    <property type="nucleotide sequence ID" value="XM_018300627.1"/>
</dbReference>
<feature type="region of interest" description="Disordered" evidence="1">
    <location>
        <begin position="649"/>
        <end position="690"/>
    </location>
</feature>
<gene>
    <name evidence="3" type="ORF">CH63R_05652</name>
</gene>
<feature type="domain" description="Rrn9" evidence="2">
    <location>
        <begin position="52"/>
        <end position="146"/>
    </location>
</feature>
<name>A0A1B7YDJ7_COLHI</name>
<evidence type="ECO:0000313" key="4">
    <source>
        <dbReference type="Proteomes" id="UP000092177"/>
    </source>
</evidence>
<keyword evidence="3" id="KW-0648">Protein biosynthesis</keyword>
<feature type="compositionally biased region" description="Basic and acidic residues" evidence="1">
    <location>
        <begin position="375"/>
        <end position="387"/>
    </location>
</feature>
<sequence length="690" mass="76676">MTANEESWDLDTDEIRSVDSEELYETRPNRWRGQKSTWQTYTQEERLLHRSMEQLRNRDLSVHLYNAFALKHRPVRPSATAEPADAEVSSSGSTAIQQDTTRLSRVTDTAIQDVEKPLQEVVDSGEWRPPNLWTAWPMNHRNVPGDDFLKETHDEDDVFTFRSKKELLPSTPLEEELTATILRQAKERFRRRQRKYYEKNATRARDESAYETTGASSAAAHSAISSDDNDDDIPSNEEDAKEQPDERAGKAEKPKRSKTYEAAVSANDDLSANLLRPSVRHILSTLDNTLTALHNSRVAGLSYMTDSSASATDGEASEASDAGSVSSAVSRASSATRRKRKGAPRSRAPRTPEPERKTTERRGRPRKAQLPLPGETEKEMKIRIAREQKKRIPFSSDEEDNADQVEEEGKMKKGAKEAAEMSETSRSPRKKQDLPPEARLEIRTKTREAILGGWGLRDWSDVIGAASLAGFKPEVVARAAQRCADLFGEGMEMHTLLEGPASKGPKPQRKRYLPGDRHNRRASSSVSGSDSEVNRPVVRRRVLSRQGSLARDSVPPSDSDVTGAARGRSSRAPSRARSASRSSSVGLFFCPVAGCPRSAEGFARRANLLRHVASIHPGQAVEAGDVESEDEMDGAVHVDGFLKSIRARKGWRAEDTGTRKRKRHYRGRRVEESGASEGSGVGEESVWDST</sequence>
<feature type="compositionally biased region" description="Low complexity" evidence="1">
    <location>
        <begin position="673"/>
        <end position="684"/>
    </location>
</feature>
<feature type="compositionally biased region" description="Basic and acidic residues" evidence="1">
    <location>
        <begin position="241"/>
        <end position="254"/>
    </location>
</feature>
<dbReference type="OrthoDB" id="5412288at2759"/>
<feature type="compositionally biased region" description="Acidic residues" evidence="1">
    <location>
        <begin position="396"/>
        <end position="406"/>
    </location>
</feature>
<feature type="compositionally biased region" description="Low complexity" evidence="1">
    <location>
        <begin position="564"/>
        <end position="580"/>
    </location>
</feature>
<keyword evidence="4" id="KW-1185">Reference proteome</keyword>
<accession>A0A1B7YDJ7</accession>
<comment type="caution">
    <text evidence="3">The sequence shown here is derived from an EMBL/GenBank/DDBJ whole genome shotgun (WGS) entry which is preliminary data.</text>
</comment>
<dbReference type="AlphaFoldDB" id="A0A1B7YDJ7"/>
<evidence type="ECO:0000259" key="2">
    <source>
        <dbReference type="Pfam" id="PF10680"/>
    </source>
</evidence>
<feature type="compositionally biased region" description="Basic residues" evidence="1">
    <location>
        <begin position="336"/>
        <end position="348"/>
    </location>
</feature>
<evidence type="ECO:0000313" key="3">
    <source>
        <dbReference type="EMBL" id="OBR09960.1"/>
    </source>
</evidence>
<feature type="region of interest" description="Disordered" evidence="1">
    <location>
        <begin position="199"/>
        <end position="262"/>
    </location>
</feature>
<dbReference type="Pfam" id="PF10680">
    <property type="entry name" value="RRN9"/>
    <property type="match status" value="1"/>
</dbReference>
<dbReference type="VEuPathDB" id="FungiDB:CH63R_05652"/>
<feature type="compositionally biased region" description="Basic and acidic residues" evidence="1">
    <location>
        <begin position="350"/>
        <end position="362"/>
    </location>
</feature>
<keyword evidence="3" id="KW-0396">Initiation factor</keyword>
<dbReference type="Proteomes" id="UP000092177">
    <property type="component" value="Chromosome 4"/>
</dbReference>
<dbReference type="GeneID" id="28864734"/>